<dbReference type="AlphaFoldDB" id="A0A2T6C5W5"/>
<dbReference type="Proteomes" id="UP000244090">
    <property type="component" value="Unassembled WGS sequence"/>
</dbReference>
<reference evidence="1 2" key="1">
    <citation type="submission" date="2018-04" db="EMBL/GenBank/DDBJ databases">
        <title>Genomic Encyclopedia of Archaeal and Bacterial Type Strains, Phase II (KMG-II): from individual species to whole genera.</title>
        <authorList>
            <person name="Goeker M."/>
        </authorList>
    </citation>
    <scope>NUCLEOTIDE SEQUENCE [LARGE SCALE GENOMIC DNA]</scope>
    <source>
        <strain evidence="1 2">DSM 25731</strain>
    </source>
</reference>
<dbReference type="EMBL" id="QBKT01000001">
    <property type="protein sequence ID" value="PTX63731.1"/>
    <property type="molecule type" value="Genomic_DNA"/>
</dbReference>
<organism evidence="1 2">
    <name type="scientific">Kordia periserrulae</name>
    <dbReference type="NCBI Taxonomy" id="701523"/>
    <lineage>
        <taxon>Bacteria</taxon>
        <taxon>Pseudomonadati</taxon>
        <taxon>Bacteroidota</taxon>
        <taxon>Flavobacteriia</taxon>
        <taxon>Flavobacteriales</taxon>
        <taxon>Flavobacteriaceae</taxon>
        <taxon>Kordia</taxon>
    </lineage>
</organism>
<accession>A0A2T6C5W5</accession>
<evidence type="ECO:0000313" key="1">
    <source>
        <dbReference type="EMBL" id="PTX63731.1"/>
    </source>
</evidence>
<comment type="caution">
    <text evidence="1">The sequence shown here is derived from an EMBL/GenBank/DDBJ whole genome shotgun (WGS) entry which is preliminary data.</text>
</comment>
<name>A0A2T6C5W5_9FLAO</name>
<protein>
    <submittedName>
        <fullName evidence="1">Uncharacterized protein</fullName>
    </submittedName>
</protein>
<gene>
    <name evidence="1" type="ORF">C8N46_101335</name>
</gene>
<dbReference type="RefSeq" id="WP_108113109.1">
    <property type="nucleotide sequence ID" value="NZ_QBKT01000001.1"/>
</dbReference>
<keyword evidence="2" id="KW-1185">Reference proteome</keyword>
<evidence type="ECO:0000313" key="2">
    <source>
        <dbReference type="Proteomes" id="UP000244090"/>
    </source>
</evidence>
<dbReference type="OrthoDB" id="1454427at2"/>
<proteinExistence type="predicted"/>
<sequence>MKKQNVQSLKLNKSLVSSLEANALKGGLDWTYDRPTGQSQFETECPPPTQTGSWCLTGYGTNCQ</sequence>